<dbReference type="SUPFAM" id="SSF50630">
    <property type="entry name" value="Acid proteases"/>
    <property type="match status" value="1"/>
</dbReference>
<keyword evidence="2" id="KW-1185">Reference proteome</keyword>
<evidence type="ECO:0000313" key="2">
    <source>
        <dbReference type="Proteomes" id="UP001064489"/>
    </source>
</evidence>
<comment type="caution">
    <text evidence="1">The sequence shown here is derived from an EMBL/GenBank/DDBJ whole genome shotgun (WGS) entry which is preliminary data.</text>
</comment>
<reference evidence="1" key="2">
    <citation type="submission" date="2023-02" db="EMBL/GenBank/DDBJ databases">
        <authorList>
            <person name="Swenson N.G."/>
            <person name="Wegrzyn J.L."/>
            <person name="Mcevoy S.L."/>
        </authorList>
    </citation>
    <scope>NUCLEOTIDE SEQUENCE</scope>
    <source>
        <strain evidence="1">91603</strain>
        <tissue evidence="1">Leaf</tissue>
    </source>
</reference>
<protein>
    <recommendedName>
        <fullName evidence="3">Asp_protease_2 domain-containing protein</fullName>
    </recommendedName>
</protein>
<dbReference type="EMBL" id="JAJSOW010000103">
    <property type="protein sequence ID" value="KAI9173881.1"/>
    <property type="molecule type" value="Genomic_DNA"/>
</dbReference>
<sequence length="131" mass="14642">MYVNIEVNGRVIQAMLDTGATNNFMARREADRLRLNLLESTSMINAVNSGAMPAHGVLETILKIKPDVMVEVLDEVGAVLEEFYDVMLAELPRKLPPRRTIDHWIDLEAGAKPPAQAPYMMAPLELAELRK</sequence>
<evidence type="ECO:0008006" key="3">
    <source>
        <dbReference type="Google" id="ProtNLM"/>
    </source>
</evidence>
<dbReference type="CDD" id="cd00303">
    <property type="entry name" value="retropepsin_like"/>
    <property type="match status" value="1"/>
</dbReference>
<name>A0AAD5IQD1_ACENE</name>
<dbReference type="InterPro" id="IPR021109">
    <property type="entry name" value="Peptidase_aspartic_dom_sf"/>
</dbReference>
<accession>A0AAD5IQD1</accession>
<dbReference type="AlphaFoldDB" id="A0AAD5IQD1"/>
<evidence type="ECO:0000313" key="1">
    <source>
        <dbReference type="EMBL" id="KAI9173881.1"/>
    </source>
</evidence>
<dbReference type="Gene3D" id="2.40.70.10">
    <property type="entry name" value="Acid Proteases"/>
    <property type="match status" value="1"/>
</dbReference>
<gene>
    <name evidence="1" type="ORF">LWI28_008043</name>
</gene>
<proteinExistence type="predicted"/>
<dbReference type="Pfam" id="PF13975">
    <property type="entry name" value="gag-asp_proteas"/>
    <property type="match status" value="1"/>
</dbReference>
<reference evidence="1" key="1">
    <citation type="journal article" date="2022" name="Plant J.">
        <title>Strategies of tolerance reflected in two North American maple genomes.</title>
        <authorList>
            <person name="McEvoy S.L."/>
            <person name="Sezen U.U."/>
            <person name="Trouern-Trend A."/>
            <person name="McMahon S.M."/>
            <person name="Schaberg P.G."/>
            <person name="Yang J."/>
            <person name="Wegrzyn J.L."/>
            <person name="Swenson N.G."/>
        </authorList>
    </citation>
    <scope>NUCLEOTIDE SEQUENCE</scope>
    <source>
        <strain evidence="1">91603</strain>
    </source>
</reference>
<organism evidence="1 2">
    <name type="scientific">Acer negundo</name>
    <name type="common">Box elder</name>
    <dbReference type="NCBI Taxonomy" id="4023"/>
    <lineage>
        <taxon>Eukaryota</taxon>
        <taxon>Viridiplantae</taxon>
        <taxon>Streptophyta</taxon>
        <taxon>Embryophyta</taxon>
        <taxon>Tracheophyta</taxon>
        <taxon>Spermatophyta</taxon>
        <taxon>Magnoliopsida</taxon>
        <taxon>eudicotyledons</taxon>
        <taxon>Gunneridae</taxon>
        <taxon>Pentapetalae</taxon>
        <taxon>rosids</taxon>
        <taxon>malvids</taxon>
        <taxon>Sapindales</taxon>
        <taxon>Sapindaceae</taxon>
        <taxon>Hippocastanoideae</taxon>
        <taxon>Acereae</taxon>
        <taxon>Acer</taxon>
    </lineage>
</organism>
<dbReference type="Proteomes" id="UP001064489">
    <property type="component" value="Chromosome 8"/>
</dbReference>